<keyword evidence="4" id="KW-0378">Hydrolase</keyword>
<keyword evidence="5" id="KW-1185">Reference proteome</keyword>
<dbReference type="GO" id="GO:0016787">
    <property type="term" value="F:hydrolase activity"/>
    <property type="evidence" value="ECO:0007669"/>
    <property type="project" value="UniProtKB-KW"/>
</dbReference>
<proteinExistence type="inferred from homology"/>
<keyword evidence="2" id="KW-0479">Metal-binding</keyword>
<dbReference type="EMBL" id="JBHSXS010000004">
    <property type="protein sequence ID" value="MFC6880185.1"/>
    <property type="molecule type" value="Genomic_DNA"/>
</dbReference>
<organism evidence="4 5">
    <name type="scientific">Actinomadura yumaensis</name>
    <dbReference type="NCBI Taxonomy" id="111807"/>
    <lineage>
        <taxon>Bacteria</taxon>
        <taxon>Bacillati</taxon>
        <taxon>Actinomycetota</taxon>
        <taxon>Actinomycetes</taxon>
        <taxon>Streptosporangiales</taxon>
        <taxon>Thermomonosporaceae</taxon>
        <taxon>Actinomadura</taxon>
    </lineage>
</organism>
<name>A0ABW2CGR9_9ACTN</name>
<dbReference type="InterPro" id="IPR051121">
    <property type="entry name" value="FAH"/>
</dbReference>
<dbReference type="Pfam" id="PF01557">
    <property type="entry name" value="FAA_hydrolase"/>
    <property type="match status" value="1"/>
</dbReference>
<dbReference type="PANTHER" id="PTHR42796">
    <property type="entry name" value="FUMARYLACETOACETATE HYDROLASE DOMAIN-CONTAINING PROTEIN 2A-RELATED"/>
    <property type="match status" value="1"/>
</dbReference>
<dbReference type="Proteomes" id="UP001596380">
    <property type="component" value="Unassembled WGS sequence"/>
</dbReference>
<evidence type="ECO:0000256" key="1">
    <source>
        <dbReference type="ARBA" id="ARBA00010211"/>
    </source>
</evidence>
<sequence length="283" mass="30199">MRIANMRGRLTLLTTAGPVDVATASDGRFGPDPQAAYESFDEFSAWAAAQGPSAAVELDPATLGAPAPAPRQVFAIGLNYRDHAAEAGSALPDDPVVFTKFPSSLAGPDIAVPLPSGSVDWEVELVAVISRVARDVTVERAWEYVAGLTVGQDLSERQLQLRGPYPQFSLGKSHPGFSPIGPVLVTPDELADPDDLELGCAVNGEQLQKSRTAEMIFPVPRLVSYLSSIVTLYPGDVIFTGTPSGVGVARAPQRFLRPGDELRSWIEGIGEIRQRFQPQIPSP</sequence>
<dbReference type="SUPFAM" id="SSF56529">
    <property type="entry name" value="FAH"/>
    <property type="match status" value="1"/>
</dbReference>
<dbReference type="PANTHER" id="PTHR42796:SF4">
    <property type="entry name" value="FUMARYLACETOACETATE HYDROLASE DOMAIN-CONTAINING PROTEIN 2A"/>
    <property type="match status" value="1"/>
</dbReference>
<evidence type="ECO:0000313" key="4">
    <source>
        <dbReference type="EMBL" id="MFC6880185.1"/>
    </source>
</evidence>
<feature type="domain" description="Fumarylacetoacetase-like C-terminal" evidence="3">
    <location>
        <begin position="73"/>
        <end position="276"/>
    </location>
</feature>
<comment type="caution">
    <text evidence="4">The sequence shown here is derived from an EMBL/GenBank/DDBJ whole genome shotgun (WGS) entry which is preliminary data.</text>
</comment>
<reference evidence="5" key="1">
    <citation type="journal article" date="2019" name="Int. J. Syst. Evol. Microbiol.">
        <title>The Global Catalogue of Microorganisms (GCM) 10K type strain sequencing project: providing services to taxonomists for standard genome sequencing and annotation.</title>
        <authorList>
            <consortium name="The Broad Institute Genomics Platform"/>
            <consortium name="The Broad Institute Genome Sequencing Center for Infectious Disease"/>
            <person name="Wu L."/>
            <person name="Ma J."/>
        </authorList>
    </citation>
    <scope>NUCLEOTIDE SEQUENCE [LARGE SCALE GENOMIC DNA]</scope>
    <source>
        <strain evidence="5">JCM 3369</strain>
    </source>
</reference>
<dbReference type="InterPro" id="IPR036663">
    <property type="entry name" value="Fumarylacetoacetase_C_sf"/>
</dbReference>
<dbReference type="Gene3D" id="3.90.850.10">
    <property type="entry name" value="Fumarylacetoacetase-like, C-terminal domain"/>
    <property type="match status" value="1"/>
</dbReference>
<accession>A0ABW2CGR9</accession>
<dbReference type="RefSeq" id="WP_160820675.1">
    <property type="nucleotide sequence ID" value="NZ_JBHSXE010000001.1"/>
</dbReference>
<evidence type="ECO:0000259" key="3">
    <source>
        <dbReference type="Pfam" id="PF01557"/>
    </source>
</evidence>
<evidence type="ECO:0000256" key="2">
    <source>
        <dbReference type="ARBA" id="ARBA00022723"/>
    </source>
</evidence>
<evidence type="ECO:0000313" key="5">
    <source>
        <dbReference type="Proteomes" id="UP001596380"/>
    </source>
</evidence>
<comment type="similarity">
    <text evidence="1">Belongs to the FAH family.</text>
</comment>
<protein>
    <submittedName>
        <fullName evidence="4">Fumarylacetoacetate hydrolase family protein</fullName>
    </submittedName>
</protein>
<gene>
    <name evidence="4" type="ORF">ACFQKB_10460</name>
</gene>
<dbReference type="InterPro" id="IPR011234">
    <property type="entry name" value="Fumarylacetoacetase-like_C"/>
</dbReference>